<gene>
    <name evidence="1" type="ORF">AB6A68_08750</name>
</gene>
<dbReference type="Pfam" id="PF02082">
    <property type="entry name" value="Rrf2"/>
    <property type="match status" value="1"/>
</dbReference>
<sequence>MSRRGDYSVRAALYLARQANRPDATKVKEIVAEMDIPASFASQILADLVRTDIATSKPGRDGGYRLARDPSSITLLELVEAGEGPLRAEHCALGEGPCRWDTVCPLHTSWQATVAAVREQLTTITLATILEEDLRLETSHEQPVDGHRFFRVLEANDSSYVELPLAAVEQLLGRITDRQLIDGFRETLQSLDALSSASLSMAYLLENGSRLIIELIGVAQDTLRLEIDLTPITIDARRVELKGHAKIRTNMVTDPEPLVRVILNRIARILEDIAVGAG</sequence>
<dbReference type="PANTHER" id="PTHR33221:SF15">
    <property type="entry name" value="HTH-TYPE TRANSCRIPTIONAL REGULATOR YWGB-RELATED"/>
    <property type="match status" value="1"/>
</dbReference>
<name>A0ABV3Y4N8_9ACTN</name>
<protein>
    <submittedName>
        <fullName evidence="1">Rrf2 family transcriptional regulator</fullName>
    </submittedName>
</protein>
<comment type="caution">
    <text evidence="1">The sequence shown here is derived from an EMBL/GenBank/DDBJ whole genome shotgun (WGS) entry which is preliminary data.</text>
</comment>
<proteinExistence type="predicted"/>
<accession>A0ABV3Y4N8</accession>
<dbReference type="InterPro" id="IPR036388">
    <property type="entry name" value="WH-like_DNA-bd_sf"/>
</dbReference>
<evidence type="ECO:0000313" key="2">
    <source>
        <dbReference type="Proteomes" id="UP001560267"/>
    </source>
</evidence>
<dbReference type="PROSITE" id="PS51197">
    <property type="entry name" value="HTH_RRF2_2"/>
    <property type="match status" value="1"/>
</dbReference>
<dbReference type="NCBIfam" id="TIGR00738">
    <property type="entry name" value="rrf2_super"/>
    <property type="match status" value="1"/>
</dbReference>
<dbReference type="EMBL" id="JBFSHR010000029">
    <property type="protein sequence ID" value="MEX6429926.1"/>
    <property type="molecule type" value="Genomic_DNA"/>
</dbReference>
<dbReference type="SUPFAM" id="SSF46785">
    <property type="entry name" value="Winged helix' DNA-binding domain"/>
    <property type="match status" value="1"/>
</dbReference>
<dbReference type="InterPro" id="IPR036390">
    <property type="entry name" value="WH_DNA-bd_sf"/>
</dbReference>
<dbReference type="InterPro" id="IPR000944">
    <property type="entry name" value="Tscrpt_reg_Rrf2"/>
</dbReference>
<reference evidence="1 2" key="1">
    <citation type="submission" date="2024-07" db="EMBL/GenBank/DDBJ databases">
        <title>Draft Genome Sequence of Ferrimicrobium acidiphilum Strain YE2023, Isolated from a Pulp of Bioleach Reactor.</title>
        <authorList>
            <person name="Elkina Y.A."/>
            <person name="Bulaeva A.G."/>
            <person name="Beletsky A.V."/>
            <person name="Mardanov A.V."/>
        </authorList>
    </citation>
    <scope>NUCLEOTIDE SEQUENCE [LARGE SCALE GENOMIC DNA]</scope>
    <source>
        <strain evidence="1 2">YE2023</strain>
    </source>
</reference>
<dbReference type="Gene3D" id="1.10.10.10">
    <property type="entry name" value="Winged helix-like DNA-binding domain superfamily/Winged helix DNA-binding domain"/>
    <property type="match status" value="1"/>
</dbReference>
<keyword evidence="2" id="KW-1185">Reference proteome</keyword>
<dbReference type="Proteomes" id="UP001560267">
    <property type="component" value="Unassembled WGS sequence"/>
</dbReference>
<evidence type="ECO:0000313" key="1">
    <source>
        <dbReference type="EMBL" id="MEX6429926.1"/>
    </source>
</evidence>
<dbReference type="RefSeq" id="WP_276945316.1">
    <property type="nucleotide sequence ID" value="NZ_DAHZQU010000170.1"/>
</dbReference>
<dbReference type="PANTHER" id="PTHR33221">
    <property type="entry name" value="WINGED HELIX-TURN-HELIX TRANSCRIPTIONAL REGULATOR, RRF2 FAMILY"/>
    <property type="match status" value="1"/>
</dbReference>
<organism evidence="1 2">
    <name type="scientific">Ferrimicrobium acidiphilum</name>
    <dbReference type="NCBI Taxonomy" id="121039"/>
    <lineage>
        <taxon>Bacteria</taxon>
        <taxon>Bacillati</taxon>
        <taxon>Actinomycetota</taxon>
        <taxon>Acidimicrobiia</taxon>
        <taxon>Acidimicrobiales</taxon>
        <taxon>Acidimicrobiaceae</taxon>
        <taxon>Ferrimicrobium</taxon>
    </lineage>
</organism>